<evidence type="ECO:0000256" key="6">
    <source>
        <dbReference type="SAM" id="MobiDB-lite"/>
    </source>
</evidence>
<keyword evidence="2" id="KW-0813">Transport</keyword>
<dbReference type="PROSITE" id="PS00216">
    <property type="entry name" value="SUGAR_TRANSPORT_1"/>
    <property type="match status" value="1"/>
</dbReference>
<feature type="transmembrane region" description="Helical" evidence="7">
    <location>
        <begin position="424"/>
        <end position="445"/>
    </location>
</feature>
<organism evidence="9 10">
    <name type="scientific">Actinia tenebrosa</name>
    <name type="common">Australian red waratah sea anemone</name>
    <dbReference type="NCBI Taxonomy" id="6105"/>
    <lineage>
        <taxon>Eukaryota</taxon>
        <taxon>Metazoa</taxon>
        <taxon>Cnidaria</taxon>
        <taxon>Anthozoa</taxon>
        <taxon>Hexacorallia</taxon>
        <taxon>Actiniaria</taxon>
        <taxon>Actiniidae</taxon>
        <taxon>Actinia</taxon>
    </lineage>
</organism>
<evidence type="ECO:0000256" key="2">
    <source>
        <dbReference type="ARBA" id="ARBA00022448"/>
    </source>
</evidence>
<feature type="compositionally biased region" description="Basic and acidic residues" evidence="6">
    <location>
        <begin position="1"/>
        <end position="15"/>
    </location>
</feature>
<keyword evidence="3 7" id="KW-0812">Transmembrane</keyword>
<dbReference type="GO" id="GO:0022857">
    <property type="term" value="F:transmembrane transporter activity"/>
    <property type="evidence" value="ECO:0007669"/>
    <property type="project" value="InterPro"/>
</dbReference>
<protein>
    <submittedName>
        <fullName evidence="10">Major facilitator superfamily domain-containing protein 10-like</fullName>
    </submittedName>
</protein>
<dbReference type="FunCoup" id="A0A6P8H2U6">
    <property type="interactions" value="192"/>
</dbReference>
<dbReference type="Gene3D" id="1.20.1250.20">
    <property type="entry name" value="MFS general substrate transporter like domains"/>
    <property type="match status" value="1"/>
</dbReference>
<evidence type="ECO:0000256" key="1">
    <source>
        <dbReference type="ARBA" id="ARBA00004141"/>
    </source>
</evidence>
<feature type="domain" description="Major facilitator superfamily (MFS) profile" evidence="8">
    <location>
        <begin position="42"/>
        <end position="475"/>
    </location>
</feature>
<evidence type="ECO:0000313" key="9">
    <source>
        <dbReference type="Proteomes" id="UP000515163"/>
    </source>
</evidence>
<keyword evidence="5 7" id="KW-0472">Membrane</keyword>
<dbReference type="GO" id="GO:0031526">
    <property type="term" value="C:brush border membrane"/>
    <property type="evidence" value="ECO:0007669"/>
    <property type="project" value="TreeGrafter"/>
</dbReference>
<keyword evidence="9" id="KW-1185">Reference proteome</keyword>
<dbReference type="KEGG" id="aten:116288087"/>
<dbReference type="Pfam" id="PF07690">
    <property type="entry name" value="MFS_1"/>
    <property type="match status" value="1"/>
</dbReference>
<evidence type="ECO:0000259" key="8">
    <source>
        <dbReference type="PROSITE" id="PS50850"/>
    </source>
</evidence>
<keyword evidence="4 7" id="KW-1133">Transmembrane helix</keyword>
<feature type="region of interest" description="Disordered" evidence="6">
    <location>
        <begin position="1"/>
        <end position="34"/>
    </location>
</feature>
<accession>A0A6P8H2U6</accession>
<dbReference type="InterPro" id="IPR020846">
    <property type="entry name" value="MFS_dom"/>
</dbReference>
<dbReference type="RefSeq" id="XP_031550719.1">
    <property type="nucleotide sequence ID" value="XM_031694859.1"/>
</dbReference>
<dbReference type="PROSITE" id="PS50850">
    <property type="entry name" value="MFS"/>
    <property type="match status" value="1"/>
</dbReference>
<dbReference type="Proteomes" id="UP000515163">
    <property type="component" value="Unplaced"/>
</dbReference>
<dbReference type="SUPFAM" id="SSF103473">
    <property type="entry name" value="MFS general substrate transporter"/>
    <property type="match status" value="1"/>
</dbReference>
<dbReference type="InterPro" id="IPR036259">
    <property type="entry name" value="MFS_trans_sf"/>
</dbReference>
<dbReference type="GeneID" id="116288087"/>
<comment type="subcellular location">
    <subcellularLocation>
        <location evidence="1">Membrane</location>
        <topology evidence="1">Multi-pass membrane protein</topology>
    </subcellularLocation>
</comment>
<sequence length="481" mass="53225">MDSNKNEPKLKERSSSNRFENIQPKTTNSSQAKEQTQSDNKVFLTIFTSLVIDLLAFTVILPLLPSLLEFYGKQEEDVLYNTMMKKVNTFKNLMGMPEVGRFNAVLFGGIIGSLFSLLQFFCCPLIGALSDLYGRKPTLLISMFGVLVSYVIWALSQNFTMFVIARFIGGLSKGNVTICTAAVTDVTSSKTRSKGMALIGIAYSIGFIVGPTIGAVFATQSSLKGGHFYYLPAIFAAVLSFVDILFVLCFFKDTLPQEKRAVSMVAECRKAFHYINPVSLFKFSALERSSSSDLKTVRFLGLVYFLFLFFFSGLEFTLTFLMHKNFQYTSMKQGMMFFFIGVVMATVQGGYVRRLAEGSEKKTAVKGMIAMMPGMALVGVATTPFVLYSGLTLFSFGSATVVPCLTSLISKYGTNDQKGKIMGIFRSLGALARGIGPFMFCSAYWSTGPFWCYLVGSLFFVVPLFLLMKYVPGEEPDKKAQ</sequence>
<dbReference type="PANTHER" id="PTHR23504:SF31">
    <property type="entry name" value="MAJOR FACILITATOR SUPERFAMILY DOMAIN-CONTAINING PROTEIN 10"/>
    <property type="match status" value="1"/>
</dbReference>
<dbReference type="InParanoid" id="A0A6P8H2U6"/>
<evidence type="ECO:0000256" key="3">
    <source>
        <dbReference type="ARBA" id="ARBA00022692"/>
    </source>
</evidence>
<feature type="transmembrane region" description="Helical" evidence="7">
    <location>
        <begin position="393"/>
        <end position="412"/>
    </location>
</feature>
<proteinExistence type="predicted"/>
<feature type="transmembrane region" description="Helical" evidence="7">
    <location>
        <begin position="161"/>
        <end position="183"/>
    </location>
</feature>
<dbReference type="CDD" id="cd17389">
    <property type="entry name" value="MFS_MFSD10"/>
    <property type="match status" value="1"/>
</dbReference>
<dbReference type="InterPro" id="IPR011701">
    <property type="entry name" value="MFS"/>
</dbReference>
<feature type="transmembrane region" description="Helical" evidence="7">
    <location>
        <begin position="229"/>
        <end position="251"/>
    </location>
</feature>
<dbReference type="PANTHER" id="PTHR23504">
    <property type="entry name" value="MAJOR FACILITATOR SUPERFAMILY DOMAIN-CONTAINING PROTEIN 10"/>
    <property type="match status" value="1"/>
</dbReference>
<feature type="transmembrane region" description="Helical" evidence="7">
    <location>
        <begin position="138"/>
        <end position="155"/>
    </location>
</feature>
<dbReference type="AlphaFoldDB" id="A0A6P8H2U6"/>
<feature type="transmembrane region" description="Helical" evidence="7">
    <location>
        <begin position="104"/>
        <end position="126"/>
    </location>
</feature>
<feature type="transmembrane region" description="Helical" evidence="7">
    <location>
        <begin position="364"/>
        <end position="387"/>
    </location>
</feature>
<feature type="compositionally biased region" description="Polar residues" evidence="6">
    <location>
        <begin position="16"/>
        <end position="34"/>
    </location>
</feature>
<feature type="transmembrane region" description="Helical" evidence="7">
    <location>
        <begin position="334"/>
        <end position="352"/>
    </location>
</feature>
<evidence type="ECO:0000256" key="4">
    <source>
        <dbReference type="ARBA" id="ARBA00022989"/>
    </source>
</evidence>
<reference evidence="10" key="1">
    <citation type="submission" date="2025-08" db="UniProtKB">
        <authorList>
            <consortium name="RefSeq"/>
        </authorList>
    </citation>
    <scope>IDENTIFICATION</scope>
    <source>
        <tissue evidence="10">Tentacle</tissue>
    </source>
</reference>
<dbReference type="FunFam" id="1.20.1250.20:FF:000223">
    <property type="entry name" value="Major facilitator superfamily domain-containing protein"/>
    <property type="match status" value="1"/>
</dbReference>
<feature type="transmembrane region" description="Helical" evidence="7">
    <location>
        <begin position="299"/>
        <end position="322"/>
    </location>
</feature>
<feature type="transmembrane region" description="Helical" evidence="7">
    <location>
        <begin position="195"/>
        <end position="217"/>
    </location>
</feature>
<dbReference type="OrthoDB" id="196650at2759"/>
<name>A0A6P8H2U6_ACTTE</name>
<feature type="transmembrane region" description="Helical" evidence="7">
    <location>
        <begin position="42"/>
        <end position="64"/>
    </location>
</feature>
<evidence type="ECO:0000256" key="5">
    <source>
        <dbReference type="ARBA" id="ARBA00023136"/>
    </source>
</evidence>
<feature type="transmembrane region" description="Helical" evidence="7">
    <location>
        <begin position="451"/>
        <end position="471"/>
    </location>
</feature>
<gene>
    <name evidence="10" type="primary">LOC116288087</name>
</gene>
<evidence type="ECO:0000256" key="7">
    <source>
        <dbReference type="SAM" id="Phobius"/>
    </source>
</evidence>
<dbReference type="InterPro" id="IPR005829">
    <property type="entry name" value="Sugar_transporter_CS"/>
</dbReference>
<evidence type="ECO:0000313" key="10">
    <source>
        <dbReference type="RefSeq" id="XP_031550719.1"/>
    </source>
</evidence>